<organism evidence="13 14">
    <name type="scientific">Hyphococcus lacteus</name>
    <dbReference type="NCBI Taxonomy" id="3143536"/>
    <lineage>
        <taxon>Bacteria</taxon>
        <taxon>Pseudomonadati</taxon>
        <taxon>Pseudomonadota</taxon>
        <taxon>Alphaproteobacteria</taxon>
        <taxon>Parvularculales</taxon>
        <taxon>Parvularculaceae</taxon>
        <taxon>Hyphococcus</taxon>
    </lineage>
</organism>
<dbReference type="EC" id="1.13.12.19" evidence="4"/>
<gene>
    <name evidence="13" type="ORF">ABFZ84_11320</name>
</gene>
<dbReference type="InterPro" id="IPR027443">
    <property type="entry name" value="IPNS-like_sf"/>
</dbReference>
<dbReference type="InterPro" id="IPR026992">
    <property type="entry name" value="DIOX_N"/>
</dbReference>
<evidence type="ECO:0000256" key="1">
    <source>
        <dbReference type="ARBA" id="ARBA00001954"/>
    </source>
</evidence>
<dbReference type="Pfam" id="PF03171">
    <property type="entry name" value="2OG-FeII_Oxy"/>
    <property type="match status" value="1"/>
</dbReference>
<comment type="pathway">
    <text evidence="2">Alkene biosynthesis; ethylene biosynthesis via 2-oxoglutarate.</text>
</comment>
<dbReference type="EMBL" id="JBEHZE010000001">
    <property type="protein sequence ID" value="MEX6634135.1"/>
    <property type="molecule type" value="Genomic_DNA"/>
</dbReference>
<evidence type="ECO:0000256" key="10">
    <source>
        <dbReference type="ARBA" id="ARBA00049359"/>
    </source>
</evidence>
<sequence length="312" mass="35252">MKYTRVPELSLKAYTDGDATDRRAFEAALYDGFKYFGFIILKDHKVGHDLLRRAYNKSAEYFALPEDDKMPFFRADGQRGYTPFGREHAKDSKYPDLKEFWHVGREFPEGSPLGEIYPSNVWPDKPESFRDTFLELYDALEEAGMVMLEALAPSLDVPRDFFRNMATDGNSILRLLHYPPVPEGINPNAIRAAAHEDINLITILVAANGGGLELLDREGNWLPVETDPDNLIVDAGDMLARVCNDKIPATTHRVVNPQDGKNESRYSMPFFMHPHSKAMLSCIESCKGDGAKYEDITADAFLKQRLREIGLA</sequence>
<dbReference type="RefSeq" id="WP_369314125.1">
    <property type="nucleotide sequence ID" value="NZ_JBEHZE010000001.1"/>
</dbReference>
<evidence type="ECO:0000256" key="8">
    <source>
        <dbReference type="ARBA" id="ARBA00031282"/>
    </source>
</evidence>
<feature type="domain" description="Fe2OG dioxygenase" evidence="12">
    <location>
        <begin position="168"/>
        <end position="274"/>
    </location>
</feature>
<comment type="catalytic activity">
    <reaction evidence="10">
        <text>L-arginine + 2-oxoglutarate + O2 = guanidine + L-glutamate 5-semialdehyde + succinate + CO2</text>
        <dbReference type="Rhea" id="RHEA:31535"/>
        <dbReference type="ChEBI" id="CHEBI:15379"/>
        <dbReference type="ChEBI" id="CHEBI:16526"/>
        <dbReference type="ChEBI" id="CHEBI:16810"/>
        <dbReference type="ChEBI" id="CHEBI:30031"/>
        <dbReference type="ChEBI" id="CHEBI:30087"/>
        <dbReference type="ChEBI" id="CHEBI:32682"/>
        <dbReference type="ChEBI" id="CHEBI:58066"/>
        <dbReference type="EC" id="1.14.20.7"/>
    </reaction>
</comment>
<evidence type="ECO:0000256" key="6">
    <source>
        <dbReference type="ARBA" id="ARBA00022666"/>
    </source>
</evidence>
<evidence type="ECO:0000256" key="5">
    <source>
        <dbReference type="ARBA" id="ARBA00019045"/>
    </source>
</evidence>
<keyword evidence="11" id="KW-0479">Metal-binding</keyword>
<dbReference type="InterPro" id="IPR005123">
    <property type="entry name" value="Oxoglu/Fe-dep_dioxygenase_dom"/>
</dbReference>
<dbReference type="Proteomes" id="UP001560685">
    <property type="component" value="Unassembled WGS sequence"/>
</dbReference>
<evidence type="ECO:0000256" key="3">
    <source>
        <dbReference type="ARBA" id="ARBA00012293"/>
    </source>
</evidence>
<dbReference type="PROSITE" id="PS51471">
    <property type="entry name" value="FE2OG_OXY"/>
    <property type="match status" value="1"/>
</dbReference>
<evidence type="ECO:0000256" key="9">
    <source>
        <dbReference type="ARBA" id="ARBA00047725"/>
    </source>
</evidence>
<comment type="caution">
    <text evidence="13">The sequence shown here is derived from an EMBL/GenBank/DDBJ whole genome shotgun (WGS) entry which is preliminary data.</text>
</comment>
<protein>
    <recommendedName>
        <fullName evidence="5">2-oxoglutarate-dependent ethylene/succinate-forming enzyme</fullName>
        <ecNumber evidence="4">1.13.12.19</ecNumber>
        <ecNumber evidence="3">1.14.20.7</ecNumber>
    </recommendedName>
    <alternativeName>
        <fullName evidence="7">2-oxoglutarate dioxygenase (ethylene-forming)</fullName>
    </alternativeName>
    <alternativeName>
        <fullName evidence="8">2-oxoglutarate/L-arginine monooxygenase/decarboxylase (succinate-forming)</fullName>
    </alternativeName>
</protein>
<comment type="similarity">
    <text evidence="11">Belongs to the iron/ascorbate-dependent oxidoreductase family.</text>
</comment>
<dbReference type="InterPro" id="IPR050231">
    <property type="entry name" value="Iron_ascorbate_oxido_reductase"/>
</dbReference>
<dbReference type="Gene3D" id="2.60.120.330">
    <property type="entry name" value="B-lactam Antibiotic, Isopenicillin N Synthase, Chain"/>
    <property type="match status" value="1"/>
</dbReference>
<evidence type="ECO:0000256" key="4">
    <source>
        <dbReference type="ARBA" id="ARBA00012531"/>
    </source>
</evidence>
<accession>A0ABV3Z5P5</accession>
<keyword evidence="14" id="KW-1185">Reference proteome</keyword>
<name>A0ABV3Z5P5_9PROT</name>
<evidence type="ECO:0000259" key="12">
    <source>
        <dbReference type="PROSITE" id="PS51471"/>
    </source>
</evidence>
<comment type="cofactor">
    <cofactor evidence="1">
        <name>Fe(2+)</name>
        <dbReference type="ChEBI" id="CHEBI:29033"/>
    </cofactor>
</comment>
<evidence type="ECO:0000256" key="2">
    <source>
        <dbReference type="ARBA" id="ARBA00004767"/>
    </source>
</evidence>
<dbReference type="Pfam" id="PF14226">
    <property type="entry name" value="DIOX_N"/>
    <property type="match status" value="1"/>
</dbReference>
<dbReference type="InterPro" id="IPR044861">
    <property type="entry name" value="IPNS-like_FE2OG_OXY"/>
</dbReference>
<evidence type="ECO:0000313" key="14">
    <source>
        <dbReference type="Proteomes" id="UP001560685"/>
    </source>
</evidence>
<proteinExistence type="inferred from homology"/>
<keyword evidence="11" id="KW-0408">Iron</keyword>
<comment type="catalytic activity">
    <reaction evidence="9">
        <text>2-oxoglutarate + O2 + 2 H(+) = ethene + 3 CO2 + H2O</text>
        <dbReference type="Rhea" id="RHEA:31523"/>
        <dbReference type="ChEBI" id="CHEBI:15377"/>
        <dbReference type="ChEBI" id="CHEBI:15378"/>
        <dbReference type="ChEBI" id="CHEBI:15379"/>
        <dbReference type="ChEBI" id="CHEBI:16526"/>
        <dbReference type="ChEBI" id="CHEBI:16810"/>
        <dbReference type="ChEBI" id="CHEBI:18153"/>
        <dbReference type="EC" id="1.13.12.19"/>
    </reaction>
</comment>
<dbReference type="EC" id="1.14.20.7" evidence="3"/>
<evidence type="ECO:0000313" key="13">
    <source>
        <dbReference type="EMBL" id="MEX6634135.1"/>
    </source>
</evidence>
<dbReference type="SUPFAM" id="SSF51197">
    <property type="entry name" value="Clavaminate synthase-like"/>
    <property type="match status" value="1"/>
</dbReference>
<dbReference type="PANTHER" id="PTHR47990">
    <property type="entry name" value="2-OXOGLUTARATE (2OG) AND FE(II)-DEPENDENT OXYGENASE SUPERFAMILY PROTEIN-RELATED"/>
    <property type="match status" value="1"/>
</dbReference>
<reference evidence="13 14" key="1">
    <citation type="submission" date="2024-05" db="EMBL/GenBank/DDBJ databases">
        <title>Three bacterial strains, DH-69, EH-24, and ECK-19 isolated from coastal sediments.</title>
        <authorList>
            <person name="Ye Y.-Q."/>
            <person name="Du Z.-J."/>
        </authorList>
    </citation>
    <scope>NUCLEOTIDE SEQUENCE [LARGE SCALE GENOMIC DNA]</scope>
    <source>
        <strain evidence="13 14">ECK-19</strain>
    </source>
</reference>
<keyword evidence="11" id="KW-0560">Oxidoreductase</keyword>
<evidence type="ECO:0000256" key="11">
    <source>
        <dbReference type="RuleBase" id="RU003682"/>
    </source>
</evidence>
<evidence type="ECO:0000256" key="7">
    <source>
        <dbReference type="ARBA" id="ARBA00031011"/>
    </source>
</evidence>
<keyword evidence="6" id="KW-0266">Ethylene biosynthesis</keyword>